<dbReference type="InterPro" id="IPR020904">
    <property type="entry name" value="Sc_DH/Rdtase_CS"/>
</dbReference>
<dbReference type="Pfam" id="PF13561">
    <property type="entry name" value="adh_short_C2"/>
    <property type="match status" value="1"/>
</dbReference>
<dbReference type="PRINTS" id="PR00081">
    <property type="entry name" value="GDHRDH"/>
</dbReference>
<dbReference type="InterPro" id="IPR002347">
    <property type="entry name" value="SDR_fam"/>
</dbReference>
<comment type="similarity">
    <text evidence="1">Belongs to the short-chain dehydrogenases/reductases (SDR) family.</text>
</comment>
<dbReference type="EMBL" id="BAAATR010000002">
    <property type="protein sequence ID" value="GAA2228047.1"/>
    <property type="molecule type" value="Genomic_DNA"/>
</dbReference>
<dbReference type="InterPro" id="IPR036291">
    <property type="entry name" value="NAD(P)-bd_dom_sf"/>
</dbReference>
<dbReference type="PANTHER" id="PTHR43669:SF3">
    <property type="entry name" value="ALCOHOL DEHYDROGENASE, PUTATIVE (AFU_ORTHOLOGUE AFUA_3G03445)-RELATED"/>
    <property type="match status" value="1"/>
</dbReference>
<organism evidence="3 4">
    <name type="scientific">Kitasatospora cystarginea</name>
    <dbReference type="NCBI Taxonomy" id="58350"/>
    <lineage>
        <taxon>Bacteria</taxon>
        <taxon>Bacillati</taxon>
        <taxon>Actinomycetota</taxon>
        <taxon>Actinomycetes</taxon>
        <taxon>Kitasatosporales</taxon>
        <taxon>Streptomycetaceae</taxon>
        <taxon>Kitasatospora</taxon>
    </lineage>
</organism>
<dbReference type="PROSITE" id="PS00061">
    <property type="entry name" value="ADH_SHORT"/>
    <property type="match status" value="1"/>
</dbReference>
<sequence>MADTQRFADRVALVTGAASGIGETTARMFAAEGAAVVLLDIQKEQTLRVEQEIRASGGRALAVPGDVRNADDCREAVDAAVATYGGLDIAFCNAGIFERGNVVDQTMEEWDVQIDTLLKGTFLTCKYAVPAMRARGGGSIVLSGSNCAHIGCAGRFAYTAAKAAMPVLAKQLSNDWFHGANIRTNCVSPGQVLTGMTTRTWQQETGAAEDTPVPDAVAERWQRPEEIATTVLFLASDEARDITGVTIPVSRTALLRVAGMRSR</sequence>
<evidence type="ECO:0000313" key="3">
    <source>
        <dbReference type="EMBL" id="GAA2228047.1"/>
    </source>
</evidence>
<dbReference type="SUPFAM" id="SSF51735">
    <property type="entry name" value="NAD(P)-binding Rossmann-fold domains"/>
    <property type="match status" value="1"/>
</dbReference>
<dbReference type="PANTHER" id="PTHR43669">
    <property type="entry name" value="5-KETO-D-GLUCONATE 5-REDUCTASE"/>
    <property type="match status" value="1"/>
</dbReference>
<evidence type="ECO:0000313" key="4">
    <source>
        <dbReference type="Proteomes" id="UP001500305"/>
    </source>
</evidence>
<comment type="caution">
    <text evidence="3">The sequence shown here is derived from an EMBL/GenBank/DDBJ whole genome shotgun (WGS) entry which is preliminary data.</text>
</comment>
<gene>
    <name evidence="3" type="ORF">GCM10010430_04550</name>
</gene>
<keyword evidence="4" id="KW-1185">Reference proteome</keyword>
<accession>A0ABN3DDA7</accession>
<proteinExistence type="inferred from homology"/>
<evidence type="ECO:0000256" key="2">
    <source>
        <dbReference type="ARBA" id="ARBA00023002"/>
    </source>
</evidence>
<evidence type="ECO:0000256" key="1">
    <source>
        <dbReference type="ARBA" id="ARBA00006484"/>
    </source>
</evidence>
<dbReference type="CDD" id="cd05233">
    <property type="entry name" value="SDR_c"/>
    <property type="match status" value="1"/>
</dbReference>
<keyword evidence="2" id="KW-0560">Oxidoreductase</keyword>
<reference evidence="3 4" key="1">
    <citation type="journal article" date="2019" name="Int. J. Syst. Evol. Microbiol.">
        <title>The Global Catalogue of Microorganisms (GCM) 10K type strain sequencing project: providing services to taxonomists for standard genome sequencing and annotation.</title>
        <authorList>
            <consortium name="The Broad Institute Genomics Platform"/>
            <consortium name="The Broad Institute Genome Sequencing Center for Infectious Disease"/>
            <person name="Wu L."/>
            <person name="Ma J."/>
        </authorList>
    </citation>
    <scope>NUCLEOTIDE SEQUENCE [LARGE SCALE GENOMIC DNA]</scope>
    <source>
        <strain evidence="3 4">JCM 7356</strain>
    </source>
</reference>
<protein>
    <submittedName>
        <fullName evidence="3">SDR family oxidoreductase</fullName>
    </submittedName>
</protein>
<dbReference type="Gene3D" id="3.40.50.720">
    <property type="entry name" value="NAD(P)-binding Rossmann-like Domain"/>
    <property type="match status" value="1"/>
</dbReference>
<name>A0ABN3DDA7_9ACTN</name>
<dbReference type="Proteomes" id="UP001500305">
    <property type="component" value="Unassembled WGS sequence"/>
</dbReference>
<dbReference type="RefSeq" id="WP_344634464.1">
    <property type="nucleotide sequence ID" value="NZ_BAAATR010000002.1"/>
</dbReference>